<dbReference type="AlphaFoldDB" id="A0A2A2KRV9"/>
<evidence type="ECO:0000256" key="11">
    <source>
        <dbReference type="ARBA" id="ARBA00023239"/>
    </source>
</evidence>
<dbReference type="EC" id="4.6.1.2" evidence="3 14"/>
<evidence type="ECO:0000256" key="12">
    <source>
        <dbReference type="ARBA" id="ARBA00023293"/>
    </source>
</evidence>
<comment type="caution">
    <text evidence="18">The sequence shown here is derived from an EMBL/GenBank/DDBJ whole genome shotgun (WGS) entry which is preliminary data.</text>
</comment>
<dbReference type="InterPro" id="IPR011009">
    <property type="entry name" value="Kinase-like_dom_sf"/>
</dbReference>
<keyword evidence="9" id="KW-0675">Receptor</keyword>
<evidence type="ECO:0000259" key="17">
    <source>
        <dbReference type="PROSITE" id="PS50125"/>
    </source>
</evidence>
<dbReference type="InterPro" id="IPR000719">
    <property type="entry name" value="Prot_kinase_dom"/>
</dbReference>
<sequence>MKISDLLWVAPEHLQSGSSSPEGDVYSFSIICSEIITRRPAWNLGNRNESLDELIYLIRKGGPNPIRPDLTSDGIEINTALVDERTKELATEKKKADVLLSRMLPRQVAERLKLGQAVEPESFDSVTVFFSDIVKFTQLAMKSTPFEVVNLLNDLYSRFDTLIEEHNVYKVESIGDGYLCVSGLPDRNGTQHVKEIADLSLGFMDCVKQFKIPHLSREKIELRIGINSGACVAGVVGLSMPRYCLFGDTVNTASRMESNGKPSHIHVSSAAHNLLIREFSGQYETQSRGDVIIKGKGVMETFWLLSRVRQDERESRSPLESALKRPSKAPLAEPEESPDLNETDLEKDKSMKEINLPREKENQHDNNLTVPLYRQFRQDALSNL</sequence>
<dbReference type="GO" id="GO:0004016">
    <property type="term" value="F:adenylate cyclase activity"/>
    <property type="evidence" value="ECO:0007669"/>
    <property type="project" value="TreeGrafter"/>
</dbReference>
<dbReference type="GO" id="GO:0004383">
    <property type="term" value="F:guanylate cyclase activity"/>
    <property type="evidence" value="ECO:0007669"/>
    <property type="project" value="UniProtKB-EC"/>
</dbReference>
<keyword evidence="8" id="KW-0472">Membrane</keyword>
<keyword evidence="12 14" id="KW-0141">cGMP biosynthesis</keyword>
<dbReference type="GO" id="GO:0005524">
    <property type="term" value="F:ATP binding"/>
    <property type="evidence" value="ECO:0007669"/>
    <property type="project" value="InterPro"/>
</dbReference>
<feature type="region of interest" description="Disordered" evidence="15">
    <location>
        <begin position="314"/>
        <end position="371"/>
    </location>
</feature>
<feature type="domain" description="Protein kinase" evidence="16">
    <location>
        <begin position="1"/>
        <end position="130"/>
    </location>
</feature>
<dbReference type="GO" id="GO:0006935">
    <property type="term" value="P:chemotaxis"/>
    <property type="evidence" value="ECO:0007669"/>
    <property type="project" value="UniProtKB-ARBA"/>
</dbReference>
<dbReference type="SUPFAM" id="SSF55073">
    <property type="entry name" value="Nucleotide cyclase"/>
    <property type="match status" value="1"/>
</dbReference>
<feature type="compositionally biased region" description="Basic and acidic residues" evidence="15">
    <location>
        <begin position="344"/>
        <end position="364"/>
    </location>
</feature>
<keyword evidence="10" id="KW-0325">Glycoprotein</keyword>
<evidence type="ECO:0000256" key="14">
    <source>
        <dbReference type="RuleBase" id="RU003431"/>
    </source>
</evidence>
<dbReference type="PANTHER" id="PTHR11920:SF495">
    <property type="entry name" value="RECEPTOR-TYPE GUANYLATE CYCLASE GCY-7"/>
    <property type="match status" value="1"/>
</dbReference>
<dbReference type="SMART" id="SM00044">
    <property type="entry name" value="CYCc"/>
    <property type="match status" value="1"/>
</dbReference>
<feature type="compositionally biased region" description="Acidic residues" evidence="15">
    <location>
        <begin position="333"/>
        <end position="343"/>
    </location>
</feature>
<organism evidence="18 19">
    <name type="scientific">Diploscapter pachys</name>
    <dbReference type="NCBI Taxonomy" id="2018661"/>
    <lineage>
        <taxon>Eukaryota</taxon>
        <taxon>Metazoa</taxon>
        <taxon>Ecdysozoa</taxon>
        <taxon>Nematoda</taxon>
        <taxon>Chromadorea</taxon>
        <taxon>Rhabditida</taxon>
        <taxon>Rhabditina</taxon>
        <taxon>Rhabditomorpha</taxon>
        <taxon>Rhabditoidea</taxon>
        <taxon>Rhabditidae</taxon>
        <taxon>Diploscapter</taxon>
    </lineage>
</organism>
<evidence type="ECO:0000256" key="9">
    <source>
        <dbReference type="ARBA" id="ARBA00023170"/>
    </source>
</evidence>
<dbReference type="PROSITE" id="PS00452">
    <property type="entry name" value="GUANYLATE_CYCLASE_1"/>
    <property type="match status" value="1"/>
</dbReference>
<dbReference type="InterPro" id="IPR001054">
    <property type="entry name" value="A/G_cyclase"/>
</dbReference>
<reference evidence="18 19" key="1">
    <citation type="journal article" date="2017" name="Curr. Biol.">
        <title>Genome architecture and evolution of a unichromosomal asexual nematode.</title>
        <authorList>
            <person name="Fradin H."/>
            <person name="Zegar C."/>
            <person name="Gutwein M."/>
            <person name="Lucas J."/>
            <person name="Kovtun M."/>
            <person name="Corcoran D."/>
            <person name="Baugh L.R."/>
            <person name="Kiontke K."/>
            <person name="Gunsalus K."/>
            <person name="Fitch D.H."/>
            <person name="Piano F."/>
        </authorList>
    </citation>
    <scope>NUCLEOTIDE SEQUENCE [LARGE SCALE GENOMIC DNA]</scope>
    <source>
        <strain evidence="18">PF1309</strain>
    </source>
</reference>
<evidence type="ECO:0000256" key="1">
    <source>
        <dbReference type="ARBA" id="ARBA00001436"/>
    </source>
</evidence>
<dbReference type="Gene3D" id="1.10.510.10">
    <property type="entry name" value="Transferase(Phosphotransferase) domain 1"/>
    <property type="match status" value="1"/>
</dbReference>
<evidence type="ECO:0000256" key="10">
    <source>
        <dbReference type="ARBA" id="ARBA00023180"/>
    </source>
</evidence>
<evidence type="ECO:0000256" key="2">
    <source>
        <dbReference type="ARBA" id="ARBA00004479"/>
    </source>
</evidence>
<comment type="subcellular location">
    <subcellularLocation>
        <location evidence="2">Membrane</location>
        <topology evidence="2">Single-pass type I membrane protein</topology>
    </subcellularLocation>
</comment>
<dbReference type="GO" id="GO:0035556">
    <property type="term" value="P:intracellular signal transduction"/>
    <property type="evidence" value="ECO:0007669"/>
    <property type="project" value="InterPro"/>
</dbReference>
<dbReference type="FunFam" id="3.30.70.1230:FF:000023">
    <property type="entry name" value="Guanylate cyclase"/>
    <property type="match status" value="1"/>
</dbReference>
<keyword evidence="7" id="KW-1133">Transmembrane helix</keyword>
<evidence type="ECO:0000313" key="19">
    <source>
        <dbReference type="Proteomes" id="UP000218231"/>
    </source>
</evidence>
<dbReference type="Proteomes" id="UP000218231">
    <property type="component" value="Unassembled WGS sequence"/>
</dbReference>
<evidence type="ECO:0000256" key="13">
    <source>
        <dbReference type="RuleBase" id="RU000405"/>
    </source>
</evidence>
<comment type="similarity">
    <text evidence="13">Belongs to the adenylyl cyclase class-4/guanylyl cyclase family.</text>
</comment>
<dbReference type="GO" id="GO:0001653">
    <property type="term" value="F:peptide receptor activity"/>
    <property type="evidence" value="ECO:0007669"/>
    <property type="project" value="TreeGrafter"/>
</dbReference>
<accession>A0A2A2KRV9</accession>
<keyword evidence="6" id="KW-0547">Nucleotide-binding</keyword>
<dbReference type="Gene3D" id="3.30.70.1230">
    <property type="entry name" value="Nucleotide cyclase"/>
    <property type="match status" value="1"/>
</dbReference>
<dbReference type="GO" id="GO:0007635">
    <property type="term" value="P:chemosensory behavior"/>
    <property type="evidence" value="ECO:0007669"/>
    <property type="project" value="UniProtKB-ARBA"/>
</dbReference>
<evidence type="ECO:0000256" key="15">
    <source>
        <dbReference type="SAM" id="MobiDB-lite"/>
    </source>
</evidence>
<name>A0A2A2KRV9_9BILA</name>
<keyword evidence="5" id="KW-0732">Signal</keyword>
<keyword evidence="19" id="KW-1185">Reference proteome</keyword>
<feature type="domain" description="Guanylate cyclase" evidence="17">
    <location>
        <begin position="127"/>
        <end position="257"/>
    </location>
</feature>
<evidence type="ECO:0000256" key="6">
    <source>
        <dbReference type="ARBA" id="ARBA00022741"/>
    </source>
</evidence>
<dbReference type="Pfam" id="PF00211">
    <property type="entry name" value="Guanylate_cyc"/>
    <property type="match status" value="1"/>
</dbReference>
<evidence type="ECO:0000256" key="7">
    <source>
        <dbReference type="ARBA" id="ARBA00022989"/>
    </source>
</evidence>
<protein>
    <recommendedName>
        <fullName evidence="3 14">Guanylate cyclase</fullName>
        <ecNumber evidence="3 14">4.6.1.2</ecNumber>
    </recommendedName>
</protein>
<dbReference type="STRING" id="2018661.A0A2A2KRV9"/>
<evidence type="ECO:0000256" key="8">
    <source>
        <dbReference type="ARBA" id="ARBA00023136"/>
    </source>
</evidence>
<evidence type="ECO:0000256" key="3">
    <source>
        <dbReference type="ARBA" id="ARBA00012202"/>
    </source>
</evidence>
<dbReference type="InterPro" id="IPR050401">
    <property type="entry name" value="Cyclic_nucleotide_synthase"/>
</dbReference>
<gene>
    <name evidence="18" type="ORF">WR25_11379</name>
</gene>
<keyword evidence="11 13" id="KW-0456">Lyase</keyword>
<dbReference type="GO" id="GO:0005886">
    <property type="term" value="C:plasma membrane"/>
    <property type="evidence" value="ECO:0007669"/>
    <property type="project" value="TreeGrafter"/>
</dbReference>
<dbReference type="OrthoDB" id="60033at2759"/>
<evidence type="ECO:0000256" key="4">
    <source>
        <dbReference type="ARBA" id="ARBA00022692"/>
    </source>
</evidence>
<dbReference type="CDD" id="cd07302">
    <property type="entry name" value="CHD"/>
    <property type="match status" value="1"/>
</dbReference>
<comment type="catalytic activity">
    <reaction evidence="1 14">
        <text>GTP = 3',5'-cyclic GMP + diphosphate</text>
        <dbReference type="Rhea" id="RHEA:13665"/>
        <dbReference type="ChEBI" id="CHEBI:33019"/>
        <dbReference type="ChEBI" id="CHEBI:37565"/>
        <dbReference type="ChEBI" id="CHEBI:57746"/>
        <dbReference type="EC" id="4.6.1.2"/>
    </reaction>
</comment>
<evidence type="ECO:0000313" key="18">
    <source>
        <dbReference type="EMBL" id="PAV76638.1"/>
    </source>
</evidence>
<dbReference type="InterPro" id="IPR029787">
    <property type="entry name" value="Nucleotide_cyclase"/>
</dbReference>
<dbReference type="EMBL" id="LIAE01007849">
    <property type="protein sequence ID" value="PAV76638.1"/>
    <property type="molecule type" value="Genomic_DNA"/>
</dbReference>
<dbReference type="PROSITE" id="PS50125">
    <property type="entry name" value="GUANYLATE_CYCLASE_2"/>
    <property type="match status" value="1"/>
</dbReference>
<keyword evidence="4" id="KW-0812">Transmembrane</keyword>
<dbReference type="PANTHER" id="PTHR11920">
    <property type="entry name" value="GUANYLYL CYCLASE"/>
    <property type="match status" value="1"/>
</dbReference>
<dbReference type="GO" id="GO:0004672">
    <property type="term" value="F:protein kinase activity"/>
    <property type="evidence" value="ECO:0007669"/>
    <property type="project" value="InterPro"/>
</dbReference>
<evidence type="ECO:0000259" key="16">
    <source>
        <dbReference type="PROSITE" id="PS50011"/>
    </source>
</evidence>
<dbReference type="GO" id="GO:0007168">
    <property type="term" value="P:receptor guanylyl cyclase signaling pathway"/>
    <property type="evidence" value="ECO:0007669"/>
    <property type="project" value="TreeGrafter"/>
</dbReference>
<dbReference type="InterPro" id="IPR018297">
    <property type="entry name" value="A/G_cyclase_CS"/>
</dbReference>
<dbReference type="SUPFAM" id="SSF56112">
    <property type="entry name" value="Protein kinase-like (PK-like)"/>
    <property type="match status" value="1"/>
</dbReference>
<dbReference type="PROSITE" id="PS50011">
    <property type="entry name" value="PROTEIN_KINASE_DOM"/>
    <property type="match status" value="1"/>
</dbReference>
<proteinExistence type="inferred from homology"/>
<evidence type="ECO:0000256" key="5">
    <source>
        <dbReference type="ARBA" id="ARBA00022729"/>
    </source>
</evidence>